<dbReference type="GO" id="GO:0006508">
    <property type="term" value="P:proteolysis"/>
    <property type="evidence" value="ECO:0007669"/>
    <property type="project" value="UniProtKB-KW"/>
</dbReference>
<dbReference type="PANTHER" id="PTHR24006:SF888">
    <property type="entry name" value="UBIQUITIN CARBOXYL-TERMINAL HYDROLASE 30"/>
    <property type="match status" value="1"/>
</dbReference>
<keyword evidence="5" id="KW-0833">Ubl conjugation pathway</keyword>
<dbReference type="InterPro" id="IPR028889">
    <property type="entry name" value="USP"/>
</dbReference>
<dbReference type="Pfam" id="PF14533">
    <property type="entry name" value="USP7_C2"/>
    <property type="match status" value="1"/>
</dbReference>
<dbReference type="InterPro" id="IPR001394">
    <property type="entry name" value="Peptidase_C19_UCH"/>
</dbReference>
<evidence type="ECO:0000256" key="6">
    <source>
        <dbReference type="ARBA" id="ARBA00022801"/>
    </source>
</evidence>
<dbReference type="Gene3D" id="3.10.20.90">
    <property type="entry name" value="Phosphatidylinositol 3-kinase Catalytic Subunit, Chain A, domain 1"/>
    <property type="match status" value="2"/>
</dbReference>
<evidence type="ECO:0000256" key="3">
    <source>
        <dbReference type="ARBA" id="ARBA00012759"/>
    </source>
</evidence>
<sequence>MSDTTRKRKSITSSDKDEGMCILASPQHSAPYRATVTPNSIEFWKRYKGADGTIDPMFSALAIKPHRPDVHLESTDSQERQIHRRCTSLELNGLEQQDHIIQIEDRKHFSTAGIEYSTVQQKDSHEEWWHVVSHPLDFDLPKVSLSVHLNTRRGRESMWAFLLDPELSSTLEEDKRSLLAQYLRTERRVDLEFYFVHPSDGSNGKRCHTRHSFTTIKNVFEITLEGFQAEYVSLAKGLTIQVQLRFYPPIDPVTKEEVNLQHLAGMFEWGDMIMAKYENPGKVNDRCGNKQFEEERQECMRDDTVSGSMKCLPSGDIRDPKTTLPEPSTCSAGVTHLHLETSLIGLKNQGATCYINSLLQTLYHLLAFRHVVYEIPTQKEDTTDSVTLALQRVFYRLQCKTKAVSTKELTRSFGWSQIDAFMQHDVQELYRILCDRLEEKMSRTIVEGSIRKLFGGTVRSYVRCVDVDYESFRDESFYDLQLDVKGCSDIYASFRKYIAIEMLEGENQYAAEGFGKQNAKKAICFLDFPPILNLQLKRFEYDPMRDGMVKIHDRFAFPTKLVLDPFVEPTTKDEEAKSISEGTGKRVEYVYHLHSVLVHSGDVHGGHYYVYIRPGRDTENADRWYKFDDDEITSVTESEAVEGNFGGSLSPGISGYKRKELTRHPLDGSPLLTAALGSPDTHSEEDPSLNSDSGHLKGYLDGTPGLNRAPVLNHGENPDLSGTGMHGLNTSLDAEGFQAENGNNMMLPLSRTFSSAYMLVYIRDGINDISSVSRDMKLKTQSGQTLLRPISSSIEDVQIPQHLLQRFHEEEKITARRKKQQQTEHLYMTLRIASDWSIHKLKKYSKTTDFASFNNSFCLRLRMKRSASIRQLYYQVYRQTGVELHRLRLWRVILRENRTQRPDSPLESNSLDYRVECLIDEDTSTKAPVRLFLQILSGEKLRATAFINFYFWPTRTSQIESCGMTNELAKEDEGECLDIEDTTALNAISIPPIRVNEILLFIKYYDVKIRDLNERLKYMGNILIDATKTGAALAKHLHDALHLPYTDELILYEEIQPTSVVEVNMLISLQHSDIQHGDIICFQTESDLSALTSAKRQGSVLDTCAGWINPSEDEMKEVDELYPDVPSYFRYLLDRVDIAFQELNHPEKEGFVLGLLLSNVYRDIVEAVAEHLQLGPKRLHLRLYQHSSITGAPKRVPLRHSQYFDDRTTTLDDFLTEYADRTTMLYYEILPVPITELEAKMQLTIYLSTYDDCFDHPDTSDDQYGGPRHLDLMLDTASTLEDLDALLQEKFCKPSNKVEDDPEKLLLRYCEAIHEGSVIQRILTDGTTKLSKFQSTVAFTEARCNGDRTQRAGEIFLFVERVPMDEIQEISSGGSYPDTVAHLRVLHCVFTSPVQMWIHPHGVPLVVCYKKDDTIGQVKDRIRKRMGINADKFADWNIAYIVDMKVSVLCETYDRIETGRLNMAKLEEVCDGQLDRLSFGLEHPDPHLLTGKYRRRTEQGIQIRQS</sequence>
<gene>
    <name evidence="10" type="primary">AlNc14C7G962</name>
    <name evidence="10" type="ORF">ALNC14_010660</name>
</gene>
<reference evidence="10" key="1">
    <citation type="journal article" date="2011" name="PLoS Biol.">
        <title>Gene gain and loss during evolution of obligate parasitism in the white rust pathogen of Arabidopsis thaliana.</title>
        <authorList>
            <person name="Kemen E."/>
            <person name="Gardiner A."/>
            <person name="Schultz-Larsen T."/>
            <person name="Kemen A.C."/>
            <person name="Balmuth A.L."/>
            <person name="Robert-Seilaniantz A."/>
            <person name="Bailey K."/>
            <person name="Holub E."/>
            <person name="Studholme D.J."/>
            <person name="Maclean D."/>
            <person name="Jones J.D."/>
        </authorList>
    </citation>
    <scope>NUCLEOTIDE SEQUENCE</scope>
</reference>
<feature type="region of interest" description="Disordered" evidence="8">
    <location>
        <begin position="664"/>
        <end position="703"/>
    </location>
</feature>
<comment type="catalytic activity">
    <reaction evidence="1">
        <text>Thiol-dependent hydrolysis of ester, thioester, amide, peptide and isopeptide bonds formed by the C-terminal Gly of ubiquitin (a 76-residue protein attached to proteins as an intracellular targeting signal).</text>
        <dbReference type="EC" id="3.4.19.12"/>
    </reaction>
</comment>
<evidence type="ECO:0000313" key="10">
    <source>
        <dbReference type="EMBL" id="CCA14923.1"/>
    </source>
</evidence>
<dbReference type="SUPFAM" id="SSF54001">
    <property type="entry name" value="Cysteine proteinases"/>
    <property type="match status" value="1"/>
</dbReference>
<keyword evidence="4 10" id="KW-0645">Protease</keyword>
<dbReference type="CDD" id="cd02659">
    <property type="entry name" value="peptidase_C19C"/>
    <property type="match status" value="1"/>
</dbReference>
<feature type="domain" description="USP" evidence="9">
    <location>
        <begin position="344"/>
        <end position="659"/>
    </location>
</feature>
<dbReference type="InterPro" id="IPR038765">
    <property type="entry name" value="Papain-like_cys_pep_sf"/>
</dbReference>
<dbReference type="EMBL" id="FR824052">
    <property type="protein sequence ID" value="CCA14923.1"/>
    <property type="molecule type" value="Genomic_DNA"/>
</dbReference>
<reference evidence="10" key="2">
    <citation type="submission" date="2011-02" db="EMBL/GenBank/DDBJ databases">
        <authorList>
            <person name="MacLean D."/>
        </authorList>
    </citation>
    <scope>NUCLEOTIDE SEQUENCE</scope>
</reference>
<dbReference type="FunFam" id="3.90.70.10:FF:000128">
    <property type="entry name" value="Ubiquitin carboxyl-terminal hydrolase 15"/>
    <property type="match status" value="1"/>
</dbReference>
<dbReference type="InterPro" id="IPR024729">
    <property type="entry name" value="USP7_ICP0-binding_dom"/>
</dbReference>
<proteinExistence type="inferred from homology"/>
<dbReference type="EC" id="3.4.19.12" evidence="3"/>
<evidence type="ECO:0000256" key="1">
    <source>
        <dbReference type="ARBA" id="ARBA00000707"/>
    </source>
</evidence>
<keyword evidence="6" id="KW-0378">Hydrolase</keyword>
<dbReference type="InterPro" id="IPR029346">
    <property type="entry name" value="USP_C"/>
</dbReference>
<comment type="similarity">
    <text evidence="2">Belongs to the peptidase C19 family.</text>
</comment>
<evidence type="ECO:0000256" key="7">
    <source>
        <dbReference type="ARBA" id="ARBA00022807"/>
    </source>
</evidence>
<evidence type="ECO:0000256" key="5">
    <source>
        <dbReference type="ARBA" id="ARBA00022786"/>
    </source>
</evidence>
<dbReference type="PROSITE" id="PS00973">
    <property type="entry name" value="USP_2"/>
    <property type="match status" value="1"/>
</dbReference>
<dbReference type="GO" id="GO:0016579">
    <property type="term" value="P:protein deubiquitination"/>
    <property type="evidence" value="ECO:0007669"/>
    <property type="project" value="InterPro"/>
</dbReference>
<dbReference type="PANTHER" id="PTHR24006">
    <property type="entry name" value="UBIQUITIN CARBOXYL-TERMINAL HYDROLASE"/>
    <property type="match status" value="1"/>
</dbReference>
<dbReference type="GO" id="GO:0004843">
    <property type="term" value="F:cysteine-type deubiquitinase activity"/>
    <property type="evidence" value="ECO:0007669"/>
    <property type="project" value="UniProtKB-EC"/>
</dbReference>
<dbReference type="Pfam" id="PF12436">
    <property type="entry name" value="USP7_ICP0_bdg"/>
    <property type="match status" value="1"/>
</dbReference>
<dbReference type="GO" id="GO:0005829">
    <property type="term" value="C:cytosol"/>
    <property type="evidence" value="ECO:0007669"/>
    <property type="project" value="TreeGrafter"/>
</dbReference>
<evidence type="ECO:0000256" key="4">
    <source>
        <dbReference type="ARBA" id="ARBA00022670"/>
    </source>
</evidence>
<evidence type="ECO:0000256" key="2">
    <source>
        <dbReference type="ARBA" id="ARBA00009085"/>
    </source>
</evidence>
<dbReference type="InterPro" id="IPR018200">
    <property type="entry name" value="USP_CS"/>
</dbReference>
<dbReference type="PROSITE" id="PS50235">
    <property type="entry name" value="USP_3"/>
    <property type="match status" value="1"/>
</dbReference>
<dbReference type="PROSITE" id="PS00972">
    <property type="entry name" value="USP_1"/>
    <property type="match status" value="1"/>
</dbReference>
<dbReference type="Gene3D" id="3.90.70.10">
    <property type="entry name" value="Cysteine proteinases"/>
    <property type="match status" value="1"/>
</dbReference>
<dbReference type="HOGENOM" id="CLU_003532_0_1_1"/>
<organism evidence="10">
    <name type="scientific">Albugo laibachii Nc14</name>
    <dbReference type="NCBI Taxonomy" id="890382"/>
    <lineage>
        <taxon>Eukaryota</taxon>
        <taxon>Sar</taxon>
        <taxon>Stramenopiles</taxon>
        <taxon>Oomycota</taxon>
        <taxon>Peronosporomycetes</taxon>
        <taxon>Albuginales</taxon>
        <taxon>Albuginaceae</taxon>
        <taxon>Albugo</taxon>
    </lineage>
</organism>
<protein>
    <recommendedName>
        <fullName evidence="3">ubiquitinyl hydrolase 1</fullName>
        <ecNumber evidence="3">3.4.19.12</ecNumber>
    </recommendedName>
</protein>
<accession>F0W1J4</accession>
<dbReference type="GO" id="GO:0005634">
    <property type="term" value="C:nucleus"/>
    <property type="evidence" value="ECO:0007669"/>
    <property type="project" value="TreeGrafter"/>
</dbReference>
<keyword evidence="7" id="KW-0788">Thiol protease</keyword>
<evidence type="ECO:0000259" key="9">
    <source>
        <dbReference type="PROSITE" id="PS50235"/>
    </source>
</evidence>
<dbReference type="InterPro" id="IPR050164">
    <property type="entry name" value="Peptidase_C19"/>
</dbReference>
<dbReference type="Pfam" id="PF00443">
    <property type="entry name" value="UCH"/>
    <property type="match status" value="1"/>
</dbReference>
<name>F0W1J4_9STRA</name>
<evidence type="ECO:0000256" key="8">
    <source>
        <dbReference type="SAM" id="MobiDB-lite"/>
    </source>
</evidence>